<protein>
    <submittedName>
        <fullName evidence="2">Uvi-1 protein</fullName>
    </submittedName>
</protein>
<evidence type="ECO:0000313" key="2">
    <source>
        <dbReference type="EMBL" id="RAR12854.1"/>
    </source>
</evidence>
<comment type="caution">
    <text evidence="2">The sequence shown here is derived from an EMBL/GenBank/DDBJ whole genome shotgun (WGS) entry which is preliminary data.</text>
</comment>
<gene>
    <name evidence="2" type="ORF">DDE83_003773</name>
</gene>
<organism evidence="2 3">
    <name type="scientific">Stemphylium lycopersici</name>
    <name type="common">Tomato gray leaf spot disease fungus</name>
    <name type="synonym">Thyrospora lycopersici</name>
    <dbReference type="NCBI Taxonomy" id="183478"/>
    <lineage>
        <taxon>Eukaryota</taxon>
        <taxon>Fungi</taxon>
        <taxon>Dikarya</taxon>
        <taxon>Ascomycota</taxon>
        <taxon>Pezizomycotina</taxon>
        <taxon>Dothideomycetes</taxon>
        <taxon>Pleosporomycetidae</taxon>
        <taxon>Pleosporales</taxon>
        <taxon>Pleosporineae</taxon>
        <taxon>Pleosporaceae</taxon>
        <taxon>Stemphylium</taxon>
    </lineage>
</organism>
<sequence length="186" mass="19399">MVAIRNFLTAAMALAAPISAALTPTQISDNIRSLTEKSQALQAPAQSLTILDGPLLLTGQGNFPPIIKGFTEIVNVGTAAINQMKGTAPIPAGADSDSIFNAFRDFVRVHQVLLNILIGKAGIFQTVPFVGAPVTAVLRAVEGVVDTIAFMLIDTVESRASDLQGQANSLGMTLDTCINSYSGLST</sequence>
<dbReference type="EMBL" id="QGDH01000044">
    <property type="protein sequence ID" value="RAR12854.1"/>
    <property type="molecule type" value="Genomic_DNA"/>
</dbReference>
<keyword evidence="3" id="KW-1185">Reference proteome</keyword>
<accession>A0A364N692</accession>
<name>A0A364N692_STELY</name>
<dbReference type="Pfam" id="PF17615">
    <property type="entry name" value="C166"/>
    <property type="match status" value="1"/>
</dbReference>
<feature type="signal peptide" evidence="1">
    <location>
        <begin position="1"/>
        <end position="20"/>
    </location>
</feature>
<dbReference type="AlphaFoldDB" id="A0A364N692"/>
<keyword evidence="1" id="KW-0732">Signal</keyword>
<proteinExistence type="predicted"/>
<evidence type="ECO:0000256" key="1">
    <source>
        <dbReference type="SAM" id="SignalP"/>
    </source>
</evidence>
<reference evidence="3" key="1">
    <citation type="submission" date="2018-05" db="EMBL/GenBank/DDBJ databases">
        <title>Draft genome sequence of Stemphylium lycopersici strain CIDEFI 213.</title>
        <authorList>
            <person name="Medina R."/>
            <person name="Franco M.E.E."/>
            <person name="Lucentini C.G."/>
            <person name="Saparrat M.C.N."/>
            <person name="Balatti P.A."/>
        </authorList>
    </citation>
    <scope>NUCLEOTIDE SEQUENCE [LARGE SCALE GENOMIC DNA]</scope>
    <source>
        <strain evidence="3">CIDEFI 213</strain>
    </source>
</reference>
<dbReference type="Proteomes" id="UP000249619">
    <property type="component" value="Unassembled WGS sequence"/>
</dbReference>
<feature type="chain" id="PRO_5016712192" evidence="1">
    <location>
        <begin position="21"/>
        <end position="186"/>
    </location>
</feature>
<evidence type="ECO:0000313" key="3">
    <source>
        <dbReference type="Proteomes" id="UP000249619"/>
    </source>
</evidence>
<dbReference type="OrthoDB" id="5089392at2759"/>